<dbReference type="AlphaFoldDB" id="A0A4R6KLP8"/>
<dbReference type="Gene3D" id="3.40.50.720">
    <property type="entry name" value="NAD(P)-binding Rossmann-like Domain"/>
    <property type="match status" value="1"/>
</dbReference>
<evidence type="ECO:0000313" key="3">
    <source>
        <dbReference type="Proteomes" id="UP000295388"/>
    </source>
</evidence>
<comment type="caution">
    <text evidence="2">The sequence shown here is derived from an EMBL/GenBank/DDBJ whole genome shotgun (WGS) entry which is preliminary data.</text>
</comment>
<feature type="region of interest" description="Disordered" evidence="1">
    <location>
        <begin position="63"/>
        <end position="86"/>
    </location>
</feature>
<evidence type="ECO:0000256" key="1">
    <source>
        <dbReference type="SAM" id="MobiDB-lite"/>
    </source>
</evidence>
<dbReference type="OrthoDB" id="9785826at2"/>
<dbReference type="RefSeq" id="WP_133799616.1">
    <property type="nucleotide sequence ID" value="NZ_SNWQ01000003.1"/>
</dbReference>
<dbReference type="SUPFAM" id="SSF51735">
    <property type="entry name" value="NAD(P)-binding Rossmann-fold domains"/>
    <property type="match status" value="1"/>
</dbReference>
<gene>
    <name evidence="2" type="ORF">EV643_103455</name>
</gene>
<dbReference type="Proteomes" id="UP000295388">
    <property type="component" value="Unassembled WGS sequence"/>
</dbReference>
<protein>
    <recommendedName>
        <fullName evidence="4">Short subunit dehydrogenase</fullName>
    </recommendedName>
</protein>
<organism evidence="2 3">
    <name type="scientific">Kribbella caucasensis</name>
    <dbReference type="NCBI Taxonomy" id="2512215"/>
    <lineage>
        <taxon>Bacteria</taxon>
        <taxon>Bacillati</taxon>
        <taxon>Actinomycetota</taxon>
        <taxon>Actinomycetes</taxon>
        <taxon>Propionibacteriales</taxon>
        <taxon>Kribbellaceae</taxon>
        <taxon>Kribbella</taxon>
    </lineage>
</organism>
<proteinExistence type="predicted"/>
<accession>A0A4R6KLP8</accession>
<evidence type="ECO:0000313" key="2">
    <source>
        <dbReference type="EMBL" id="TDO51716.1"/>
    </source>
</evidence>
<dbReference type="EMBL" id="SNWQ01000003">
    <property type="protein sequence ID" value="TDO51716.1"/>
    <property type="molecule type" value="Genomic_DNA"/>
</dbReference>
<dbReference type="InterPro" id="IPR036291">
    <property type="entry name" value="NAD(P)-bd_dom_sf"/>
</dbReference>
<evidence type="ECO:0008006" key="4">
    <source>
        <dbReference type="Google" id="ProtNLM"/>
    </source>
</evidence>
<keyword evidence="3" id="KW-1185">Reference proteome</keyword>
<name>A0A4R6KLP8_9ACTN</name>
<sequence length="86" mass="9015">MALIQLAHQANELGRFDAVIHNAGILNGPDVLAVNIVAPYVLTAMMTPSDRTIFLSSSMHTGGSADLSSVDFTRPRGRASTTASST</sequence>
<reference evidence="2 3" key="1">
    <citation type="submission" date="2019-03" db="EMBL/GenBank/DDBJ databases">
        <title>Genomic Encyclopedia of Type Strains, Phase III (KMG-III): the genomes of soil and plant-associated and newly described type strains.</title>
        <authorList>
            <person name="Whitman W."/>
        </authorList>
    </citation>
    <scope>NUCLEOTIDE SEQUENCE [LARGE SCALE GENOMIC DNA]</scope>
    <source>
        <strain evidence="2 3">VKM Ac-2527</strain>
    </source>
</reference>